<dbReference type="HOGENOM" id="CLU_268511_0_0_0"/>
<organism evidence="5 6">
    <name type="scientific">Chloracidobacterium thermophilum (strain B)</name>
    <dbReference type="NCBI Taxonomy" id="981222"/>
    <lineage>
        <taxon>Bacteria</taxon>
        <taxon>Pseudomonadati</taxon>
        <taxon>Acidobacteriota</taxon>
        <taxon>Terriglobia</taxon>
        <taxon>Terriglobales</taxon>
        <taxon>Acidobacteriaceae</taxon>
        <taxon>Chloracidobacterium</taxon>
    </lineage>
</organism>
<feature type="repeat" description="NHL" evidence="2">
    <location>
        <begin position="253"/>
        <end position="283"/>
    </location>
</feature>
<gene>
    <name evidence="5" type="ordered locus">Cabther_A0533</name>
</gene>
<reference evidence="5 6" key="1">
    <citation type="journal article" date="2012" name="Environ. Microbiol.">
        <title>Complete genome of Candidatus Chloracidobacterium thermophilum, a chlorophyll-based photoheterotroph belonging to the phylum Acidobacteria.</title>
        <authorList>
            <person name="Garcia Costas A.M."/>
            <person name="Liu Z."/>
            <person name="Tomsho L.P."/>
            <person name="Schuster S.C."/>
            <person name="Ward D.M."/>
            <person name="Bryant D.A."/>
        </authorList>
    </citation>
    <scope>NUCLEOTIDE SEQUENCE [LARGE SCALE GENOMIC DNA]</scope>
    <source>
        <strain evidence="5 6">B</strain>
    </source>
</reference>
<dbReference type="SUPFAM" id="SSF101898">
    <property type="entry name" value="NHL repeat"/>
    <property type="match status" value="2"/>
</dbReference>
<dbReference type="CDD" id="cd14953">
    <property type="entry name" value="NHL_like_1"/>
    <property type="match status" value="1"/>
</dbReference>
<dbReference type="OrthoDB" id="9799230at2"/>
<dbReference type="PROSITE" id="PS51125">
    <property type="entry name" value="NHL"/>
    <property type="match status" value="3"/>
</dbReference>
<keyword evidence="6" id="KW-1185">Reference proteome</keyword>
<evidence type="ECO:0000259" key="4">
    <source>
        <dbReference type="Pfam" id="PF25021"/>
    </source>
</evidence>
<name>G2LE71_CHLTF</name>
<feature type="region of interest" description="Disordered" evidence="3">
    <location>
        <begin position="548"/>
        <end position="607"/>
    </location>
</feature>
<protein>
    <submittedName>
        <fullName evidence="5">Gluconolactonase</fullName>
    </submittedName>
</protein>
<feature type="domain" description="Teneurin NHL" evidence="4">
    <location>
        <begin position="741"/>
        <end position="785"/>
    </location>
</feature>
<dbReference type="InterPro" id="IPR001258">
    <property type="entry name" value="NHL_repeat"/>
</dbReference>
<dbReference type="RefSeq" id="WP_014099029.1">
    <property type="nucleotide sequence ID" value="NC_016024.1"/>
</dbReference>
<evidence type="ECO:0000313" key="6">
    <source>
        <dbReference type="Proteomes" id="UP000006791"/>
    </source>
</evidence>
<dbReference type="SMART" id="SM00135">
    <property type="entry name" value="LY"/>
    <property type="match status" value="3"/>
</dbReference>
<dbReference type="InterPro" id="IPR000033">
    <property type="entry name" value="LDLR_classB_rpt"/>
</dbReference>
<dbReference type="Gene3D" id="2.120.10.30">
    <property type="entry name" value="TolB, C-terminal domain"/>
    <property type="match status" value="6"/>
</dbReference>
<evidence type="ECO:0000256" key="2">
    <source>
        <dbReference type="PROSITE-ProRule" id="PRU00504"/>
    </source>
</evidence>
<dbReference type="InterPro" id="IPR056822">
    <property type="entry name" value="TEN_NHL"/>
</dbReference>
<dbReference type="Pfam" id="PF25021">
    <property type="entry name" value="TEN_NHL"/>
    <property type="match status" value="1"/>
</dbReference>
<proteinExistence type="predicted"/>
<evidence type="ECO:0000256" key="1">
    <source>
        <dbReference type="ARBA" id="ARBA00022737"/>
    </source>
</evidence>
<evidence type="ECO:0000313" key="5">
    <source>
        <dbReference type="EMBL" id="AEP11291.1"/>
    </source>
</evidence>
<evidence type="ECO:0000256" key="3">
    <source>
        <dbReference type="SAM" id="MobiDB-lite"/>
    </source>
</evidence>
<dbReference type="PANTHER" id="PTHR13833:SF71">
    <property type="entry name" value="NHL DOMAIN-CONTAINING PROTEIN"/>
    <property type="match status" value="1"/>
</dbReference>
<dbReference type="PANTHER" id="PTHR13833">
    <property type="match status" value="1"/>
</dbReference>
<sequence length="1222" mass="129088">MSESSYNQLEATPNSPPMGGVVKFESEGFSFVHPASWQATQVRGFQYSVGDPNGTTGLFRLTTVHFPDVPEEEGTLAAALNDLLEELPDVIQGDKFTTGFYTGLTAQLEVVWRGTPYLFWAVVISQTDAARQAVKRGVLIMAVPVAEVEAGERDARLILDSFAVGGQAVTDMRISMSRVESVTFEPSALIETRRLPAEPDATPDATTPDVVTLEDLPSHPVEPAGRPDWHVSVSTLTASEGGYADGPLTVAKFLRPNGIACDPQGNLYVADFGGHRIRQISVDGLVRTLAGSGQPGNRDDLGLLAEFNGPRGIAYAAGYLYVADLNNASVRRLTLDGAVTTLAGDGVEGTRDGVGKQARFKAPRAVAVDASGTVYVADDARVRRISPGGMVVTIAGGEPGCVDGPAEAARFDTLSGLALDRVGNLYLADAGNRRLRKLSRDGQVSTLPVGPDDKVEVPILHPVAVTVGPDGTLYVLDVADFSLKAVLPGGQVIRLAGGQQGIADGDGTTARFWMPTALTFLDYRLYVTDREQHAICLVRLQNREETSVIEPSASAGSPPPSVLPPALEDQKLTKPSPAVSATPPQPAPPASGVVSGSRGVAPFGRQTGLGTTDMTELVVTVTAGDSTPGFLDGVGTSARLNHPVGLALDAQGVLYIADHFNHAIRKLLPDGRLVTLAGGGQRGFQDGYGPEAQFNGPLGLAVGRDGELYVADHLNMRIRKVTPDGYVSTLAGTGISKIEDGSVATASFEGPKGVAVDMHGVVYVTDGVTVRTITPDGEVRTLAGQVRGFRDGIGTRAMFGWAYAIAVDVSGLCFVTDAANHAVRCIFPDGTVKTVFGGGEARQLNFPNGLAVDVFGHLYVADTNNHRILRLTPNGNGYTASLVCGVRRGRQTGSALEAELDSPRGIVVGFHNNLYVADSNANRILWVGPAHSLASATPTADNPLAPVVLPAAEGALENSETVSDNLPPLDALHASSSLPSEVTDLAEQMERHEQDTPANRENLSGQVAVTPAPAPAPALVQPEAVPAVPPPGRPRHVAATVLGWGVELSGNNLIRTEPDGSLLLDTTYSAENSAFFYLPWEVTSEQKVVIEVRMQLVAYIGERDATGCAVWFENDRYADALLIQPDGIRLLRVPELAYACNPSAGINTYTIVLHGSDVRIGVNGVARIHGEGRFWRRPAAQSGRAPRRWLAFGDGSSTAGSISRWQCVTYQVLPPDTDTLPL</sequence>
<dbReference type="STRING" id="981222.Cabther_A0533"/>
<keyword evidence="1" id="KW-0677">Repeat</keyword>
<dbReference type="EMBL" id="CP002514">
    <property type="protein sequence ID" value="AEP11291.1"/>
    <property type="molecule type" value="Genomic_DNA"/>
</dbReference>
<feature type="repeat" description="NHL" evidence="2">
    <location>
        <begin position="838"/>
        <end position="874"/>
    </location>
</feature>
<dbReference type="Pfam" id="PF01436">
    <property type="entry name" value="NHL"/>
    <property type="match status" value="3"/>
</dbReference>
<dbReference type="Proteomes" id="UP000006791">
    <property type="component" value="Chromosome 1"/>
</dbReference>
<feature type="repeat" description="NHL" evidence="2">
    <location>
        <begin position="682"/>
        <end position="724"/>
    </location>
</feature>
<accession>G2LE71</accession>
<dbReference type="AlphaFoldDB" id="G2LE71"/>
<dbReference type="InterPro" id="IPR011042">
    <property type="entry name" value="6-blade_b-propeller_TolB-like"/>
</dbReference>
<dbReference type="KEGG" id="ctm:Cabther_A0533"/>